<name>A0AAX1Q2D3_9BACI</name>
<protein>
    <submittedName>
        <fullName evidence="7">Spore germination protein</fullName>
    </submittedName>
</protein>
<gene>
    <name evidence="7" type="ORF">A3864_22415</name>
</gene>
<dbReference type="GO" id="GO:0005886">
    <property type="term" value="C:plasma membrane"/>
    <property type="evidence" value="ECO:0007669"/>
    <property type="project" value="UniProtKB-SubCell"/>
</dbReference>
<dbReference type="Proteomes" id="UP000250174">
    <property type="component" value="Unassembled WGS sequence"/>
</dbReference>
<keyword evidence="6" id="KW-1133">Transmembrane helix</keyword>
<feature type="compositionally biased region" description="Basic and acidic residues" evidence="5">
    <location>
        <begin position="9"/>
        <end position="23"/>
    </location>
</feature>
<keyword evidence="6" id="KW-0812">Transmembrane</keyword>
<comment type="similarity">
    <text evidence="2 4">Belongs to the GerABKA family.</text>
</comment>
<feature type="region of interest" description="Disordered" evidence="5">
    <location>
        <begin position="510"/>
        <end position="534"/>
    </location>
</feature>
<evidence type="ECO:0000256" key="4">
    <source>
        <dbReference type="PIRNR" id="PIRNR005690"/>
    </source>
</evidence>
<feature type="transmembrane region" description="Helical" evidence="6">
    <location>
        <begin position="319"/>
        <end position="338"/>
    </location>
</feature>
<proteinExistence type="inferred from homology"/>
<evidence type="ECO:0000256" key="5">
    <source>
        <dbReference type="SAM" id="MobiDB-lite"/>
    </source>
</evidence>
<feature type="transmembrane region" description="Helical" evidence="6">
    <location>
        <begin position="441"/>
        <end position="466"/>
    </location>
</feature>
<dbReference type="GO" id="GO:0009847">
    <property type="term" value="P:spore germination"/>
    <property type="evidence" value="ECO:0007669"/>
    <property type="project" value="UniProtKB-UniRule"/>
</dbReference>
<dbReference type="EMBL" id="LVYK01000059">
    <property type="protein sequence ID" value="RAS71839.1"/>
    <property type="molecule type" value="Genomic_DNA"/>
</dbReference>
<feature type="transmembrane region" description="Helical" evidence="6">
    <location>
        <begin position="277"/>
        <end position="299"/>
    </location>
</feature>
<reference evidence="7 8" key="1">
    <citation type="submission" date="2016-03" db="EMBL/GenBank/DDBJ databases">
        <title>Comparison of Bacillus endophyticus and B. anthracis characteristics using whole genome sequence analysis and microbiological techniques.</title>
        <authorList>
            <person name="Lekota K.E."/>
            <person name="Mafofo J."/>
            <person name="Rees J."/>
            <person name="Muchadeyi F.C."/>
            <person name="Madoroba E."/>
            <person name="Van Heerden H."/>
        </authorList>
    </citation>
    <scope>NUCLEOTIDE SEQUENCE [LARGE SCALE GENOMIC DNA]</scope>
    <source>
        <strain evidence="7 8">3631_10C</strain>
    </source>
</reference>
<evidence type="ECO:0000256" key="6">
    <source>
        <dbReference type="SAM" id="Phobius"/>
    </source>
</evidence>
<feature type="region of interest" description="Disordered" evidence="5">
    <location>
        <begin position="1"/>
        <end position="23"/>
    </location>
</feature>
<dbReference type="InterPro" id="IPR004995">
    <property type="entry name" value="Spore_Ger"/>
</dbReference>
<dbReference type="PANTHER" id="PTHR22550">
    <property type="entry name" value="SPORE GERMINATION PROTEIN"/>
    <property type="match status" value="1"/>
</dbReference>
<dbReference type="AlphaFoldDB" id="A0AAX1Q2D3"/>
<comment type="subcellular location">
    <subcellularLocation>
        <location evidence="4">Cell membrane</location>
    </subcellularLocation>
    <subcellularLocation>
        <location evidence="1">Membrane</location>
        <topology evidence="1">Multi-pass membrane protein</topology>
    </subcellularLocation>
</comment>
<comment type="caution">
    <text evidence="7">The sequence shown here is derived from an EMBL/GenBank/DDBJ whole genome shotgun (WGS) entry which is preliminary data.</text>
</comment>
<feature type="transmembrane region" description="Helical" evidence="6">
    <location>
        <begin position="386"/>
        <end position="406"/>
    </location>
</feature>
<organism evidence="7 8">
    <name type="scientific">Priestia endophytica</name>
    <dbReference type="NCBI Taxonomy" id="135735"/>
    <lineage>
        <taxon>Bacteria</taxon>
        <taxon>Bacillati</taxon>
        <taxon>Bacillota</taxon>
        <taxon>Bacilli</taxon>
        <taxon>Bacillales</taxon>
        <taxon>Bacillaceae</taxon>
        <taxon>Priestia</taxon>
    </lineage>
</organism>
<dbReference type="RefSeq" id="WP_111922405.1">
    <property type="nucleotide sequence ID" value="NZ_LVYK01000059.1"/>
</dbReference>
<dbReference type="PANTHER" id="PTHR22550:SF5">
    <property type="entry name" value="LEUCINE ZIPPER PROTEIN 4"/>
    <property type="match status" value="1"/>
</dbReference>
<feature type="transmembrane region" description="Helical" evidence="6">
    <location>
        <begin position="412"/>
        <end position="434"/>
    </location>
</feature>
<dbReference type="PIRSF" id="PIRSF005690">
    <property type="entry name" value="GerBA"/>
    <property type="match status" value="1"/>
</dbReference>
<evidence type="ECO:0000256" key="1">
    <source>
        <dbReference type="ARBA" id="ARBA00004141"/>
    </source>
</evidence>
<evidence type="ECO:0000256" key="3">
    <source>
        <dbReference type="ARBA" id="ARBA00023136"/>
    </source>
</evidence>
<keyword evidence="3 4" id="KW-0472">Membrane</keyword>
<evidence type="ECO:0000313" key="8">
    <source>
        <dbReference type="Proteomes" id="UP000250174"/>
    </source>
</evidence>
<dbReference type="InterPro" id="IPR050768">
    <property type="entry name" value="UPF0353/GerABKA_families"/>
</dbReference>
<accession>A0AAX1Q2D3</accession>
<evidence type="ECO:0000313" key="7">
    <source>
        <dbReference type="EMBL" id="RAS71839.1"/>
    </source>
</evidence>
<sequence>MFFKKRKKKEDSKSDDTHEEQSPAELLHRDLTCNIKRVKEEVGYRSDIIVREFSIGYNEQISCAIVFIDGLVEASIINDSLLKMLLEDSNIERYFNEWNPIQLLRTKVVALDDVDDVKIVLDWETLFQSLVDGETIVLVDGYPQALSGSARGGEQRAIEEPQTQVSIRGPKDGFTESIRTNTALLRRRIKSTDFRMETKKLGKATQTDVSIVYMNGIAKDKIVQEVRDRMSRIDVDKILESGNIEELIEDETFTTFPTVYHTERPDVVAANLLEGRVAILVDGTPFALVVPALFIQFFQAPDDYYTRFDISSGLRFLRIMIFFISLIAPSSYIAATMFHQEMIPSQLAFSIAAQREVVPFPSFVEALIMEVTFEILREAGVRMPRAVGQAVSIVGALVIGQAAVQAGLVSPAMIIIVSLTAIASFATPSFSIAISARVIRFALMVCAAAFGFYGIFLGLIILVVHLCSLRSFGVPYMSPLAPLDFQGLRDTFIRAPFWSLDRRPALINEDNVKRQGRNQRPHPPTEEEENQDET</sequence>
<evidence type="ECO:0000256" key="2">
    <source>
        <dbReference type="ARBA" id="ARBA00005278"/>
    </source>
</evidence>
<dbReference type="Pfam" id="PF03323">
    <property type="entry name" value="GerA"/>
    <property type="match status" value="1"/>
</dbReference>